<dbReference type="InterPro" id="IPR045860">
    <property type="entry name" value="Snake_toxin-like_sf"/>
</dbReference>
<feature type="signal peptide" evidence="1">
    <location>
        <begin position="1"/>
        <end position="22"/>
    </location>
</feature>
<proteinExistence type="predicted"/>
<feature type="chain" id="PRO_5043396178" description="Sodefrin-like factor" evidence="1">
    <location>
        <begin position="23"/>
        <end position="258"/>
    </location>
</feature>
<keyword evidence="3" id="KW-1185">Reference proteome</keyword>
<sequence length="258" mass="26777">MKTCLLLCVALTIALSITSVASLSCHVCDDPTDLKCPSTTAKTCDNGVTQCVSATITGKNSTHSHQRRLHHSQVQRVRPSRLCPASNTYDFSLNVGIANGLGKAVCCNTDNCNNADAAAPTAPAAGTLKCYGCNPLTGACSADLACNTLETKCFNTSVIQNGGSTAIKGYGCSSQYLCDAAAALATLPVLTNIVTIQGAPACCSTANCNVPPQLLPPPHDHHHHHHHDHHHCSHYSRCLFSRSDASAPGFGAGPGSAL</sequence>
<evidence type="ECO:0008006" key="4">
    <source>
        <dbReference type="Google" id="ProtNLM"/>
    </source>
</evidence>
<accession>A0AAW0N9Q7</accession>
<dbReference type="Proteomes" id="UP001460270">
    <property type="component" value="Unassembled WGS sequence"/>
</dbReference>
<organism evidence="2 3">
    <name type="scientific">Mugilogobius chulae</name>
    <name type="common">yellowstripe goby</name>
    <dbReference type="NCBI Taxonomy" id="88201"/>
    <lineage>
        <taxon>Eukaryota</taxon>
        <taxon>Metazoa</taxon>
        <taxon>Chordata</taxon>
        <taxon>Craniata</taxon>
        <taxon>Vertebrata</taxon>
        <taxon>Euteleostomi</taxon>
        <taxon>Actinopterygii</taxon>
        <taxon>Neopterygii</taxon>
        <taxon>Teleostei</taxon>
        <taxon>Neoteleostei</taxon>
        <taxon>Acanthomorphata</taxon>
        <taxon>Gobiaria</taxon>
        <taxon>Gobiiformes</taxon>
        <taxon>Gobioidei</taxon>
        <taxon>Gobiidae</taxon>
        <taxon>Gobionellinae</taxon>
        <taxon>Mugilogobius</taxon>
    </lineage>
</organism>
<dbReference type="PROSITE" id="PS51257">
    <property type="entry name" value="PROKAR_LIPOPROTEIN"/>
    <property type="match status" value="1"/>
</dbReference>
<name>A0AAW0N9Q7_9GOBI</name>
<gene>
    <name evidence="2" type="ORF">WMY93_024345</name>
</gene>
<dbReference type="SUPFAM" id="SSF57302">
    <property type="entry name" value="Snake toxin-like"/>
    <property type="match status" value="2"/>
</dbReference>
<dbReference type="Gene3D" id="2.10.60.10">
    <property type="entry name" value="CD59"/>
    <property type="match status" value="2"/>
</dbReference>
<protein>
    <recommendedName>
        <fullName evidence="4">Sodefrin-like factor</fullName>
    </recommendedName>
</protein>
<comment type="caution">
    <text evidence="2">The sequence shown here is derived from an EMBL/GenBank/DDBJ whole genome shotgun (WGS) entry which is preliminary data.</text>
</comment>
<dbReference type="AlphaFoldDB" id="A0AAW0N9Q7"/>
<keyword evidence="1" id="KW-0732">Signal</keyword>
<dbReference type="EMBL" id="JBBPFD010000018">
    <property type="protein sequence ID" value="KAK7888785.1"/>
    <property type="molecule type" value="Genomic_DNA"/>
</dbReference>
<evidence type="ECO:0000313" key="2">
    <source>
        <dbReference type="EMBL" id="KAK7888785.1"/>
    </source>
</evidence>
<reference evidence="3" key="1">
    <citation type="submission" date="2024-04" db="EMBL/GenBank/DDBJ databases">
        <title>Salinicola lusitanus LLJ914,a marine bacterium isolated from the Okinawa Trough.</title>
        <authorList>
            <person name="Li J."/>
        </authorList>
    </citation>
    <scope>NUCLEOTIDE SEQUENCE [LARGE SCALE GENOMIC DNA]</scope>
</reference>
<evidence type="ECO:0000256" key="1">
    <source>
        <dbReference type="SAM" id="SignalP"/>
    </source>
</evidence>
<evidence type="ECO:0000313" key="3">
    <source>
        <dbReference type="Proteomes" id="UP001460270"/>
    </source>
</evidence>